<feature type="transmembrane region" description="Helical" evidence="6">
    <location>
        <begin position="488"/>
        <end position="508"/>
    </location>
</feature>
<dbReference type="Gene3D" id="1.20.1250.20">
    <property type="entry name" value="MFS general substrate transporter like domains"/>
    <property type="match status" value="1"/>
</dbReference>
<dbReference type="KEGG" id="cne:CNI03510"/>
<evidence type="ECO:0000256" key="4">
    <source>
        <dbReference type="ARBA" id="ARBA00022989"/>
    </source>
</evidence>
<dbReference type="GO" id="GO:0022857">
    <property type="term" value="F:transmembrane transporter activity"/>
    <property type="evidence" value="ECO:0000318"/>
    <property type="project" value="GO_Central"/>
</dbReference>
<evidence type="ECO:0000256" key="2">
    <source>
        <dbReference type="ARBA" id="ARBA00022448"/>
    </source>
</evidence>
<evidence type="ECO:0000313" key="8">
    <source>
        <dbReference type="Proteomes" id="UP000002149"/>
    </source>
</evidence>
<feature type="transmembrane region" description="Helical" evidence="6">
    <location>
        <begin position="195"/>
        <end position="212"/>
    </location>
</feature>
<sequence>MAFNSWLPPYLLSDLFSNMKQGLSALQNVSADRLTFLQTSLRKSRQPYTYHETTLNMSDEIKKQSLTHHHLTNFHLDDYPDEKQIVADNGNLVTVEEVKIAEDALLMADEYTEEQYKKLKRKVDWILLPLMWWCYGIQQTDKTGLGTMNLYGVQADTGMHGNQYSLLTVVFYTAYGICEFPSNIILQRFNMGKCLTIYMFCWGIVVLAQGFLKSFAPFLVLRLLQGAFECTISPGFNLIIANWYTTQEHNSRSLVFQSANAGWGIVVDLTMYGIAKAANRNPGGFEAWRGIAVFLGGQTLLAAGVAFFLLGTPNEVSWLKPEEKRIACARVMKNNAGTDLTGRKTWKWDQVCETFLDPVLYFQFINAFMSSVCNGALTTFGTVINKSFGFTESEVILYGIPRSVASVLWFAFIGILTGKFKGIRMYFMMISTVFPFIGLLFLALLPEDDTYRWVKWGMYFMTVTFVVPLFSAWALISSNTAGRTKRSVMSSMTFIAYCTGNIAGSQVMKAKDAPHYIPGTIAIACCMGVEFATIVIWRIWLEYCNRKKTRAIAEMGLSEEEIEKRGQELGAEDTTDMKNPFFIYST</sequence>
<organism evidence="7 8">
    <name type="scientific">Cryptococcus deneoformans (strain JEC21 / ATCC MYA-565)</name>
    <name type="common">Cryptococcus neoformans var. neoformans serotype D</name>
    <dbReference type="NCBI Taxonomy" id="214684"/>
    <lineage>
        <taxon>Eukaryota</taxon>
        <taxon>Fungi</taxon>
        <taxon>Dikarya</taxon>
        <taxon>Basidiomycota</taxon>
        <taxon>Agaricomycotina</taxon>
        <taxon>Tremellomycetes</taxon>
        <taxon>Tremellales</taxon>
        <taxon>Cryptococcaceae</taxon>
        <taxon>Cryptococcus</taxon>
        <taxon>Cryptococcus neoformans species complex</taxon>
    </lineage>
</organism>
<gene>
    <name evidence="7" type="ordered locus">CNI03510</name>
</gene>
<accession>Q5KB76</accession>
<dbReference type="PaxDb" id="214684-Q5KB76"/>
<feature type="transmembrane region" description="Helical" evidence="6">
    <location>
        <begin position="395"/>
        <end position="418"/>
    </location>
</feature>
<evidence type="ECO:0000256" key="1">
    <source>
        <dbReference type="ARBA" id="ARBA00004141"/>
    </source>
</evidence>
<dbReference type="PANTHER" id="PTHR43791">
    <property type="entry name" value="PERMEASE-RELATED"/>
    <property type="match status" value="1"/>
</dbReference>
<dbReference type="Pfam" id="PF07690">
    <property type="entry name" value="MFS_1"/>
    <property type="match status" value="1"/>
</dbReference>
<dbReference type="OrthoDB" id="6730379at2759"/>
<keyword evidence="4 6" id="KW-1133">Transmembrane helix</keyword>
<feature type="transmembrane region" description="Helical" evidence="6">
    <location>
        <begin position="287"/>
        <end position="310"/>
    </location>
</feature>
<dbReference type="GeneID" id="3259721"/>
<dbReference type="PANTHER" id="PTHR43791:SF7">
    <property type="entry name" value="MAJOR FACILITATOR SUPERFAMILY (MFS) PROFILE DOMAIN-CONTAINING PROTEIN"/>
    <property type="match status" value="1"/>
</dbReference>
<feature type="transmembrane region" description="Helical" evidence="6">
    <location>
        <begin position="520"/>
        <end position="540"/>
    </location>
</feature>
<dbReference type="Proteomes" id="UP000002149">
    <property type="component" value="Chromosome 9"/>
</dbReference>
<dbReference type="InterPro" id="IPR011701">
    <property type="entry name" value="MFS"/>
</dbReference>
<protein>
    <recommendedName>
        <fullName evidence="9">Major facilitator superfamily (MFS) profile domain-containing protein</fullName>
    </recommendedName>
</protein>
<evidence type="ECO:0008006" key="9">
    <source>
        <dbReference type="Google" id="ProtNLM"/>
    </source>
</evidence>
<dbReference type="EMBL" id="AE017349">
    <property type="protein sequence ID" value="AAW45637.2"/>
    <property type="molecule type" value="Genomic_DNA"/>
</dbReference>
<dbReference type="VEuPathDB" id="FungiDB:CNI03510"/>
<keyword evidence="5 6" id="KW-0472">Membrane</keyword>
<evidence type="ECO:0000256" key="6">
    <source>
        <dbReference type="SAM" id="Phobius"/>
    </source>
</evidence>
<keyword evidence="2" id="KW-0813">Transport</keyword>
<evidence type="ECO:0000256" key="5">
    <source>
        <dbReference type="ARBA" id="ARBA00023136"/>
    </source>
</evidence>
<name>Q5KB76_CRYD1</name>
<feature type="transmembrane region" description="Helical" evidence="6">
    <location>
        <begin position="425"/>
        <end position="444"/>
    </location>
</feature>
<dbReference type="InterPro" id="IPR036259">
    <property type="entry name" value="MFS_trans_sf"/>
</dbReference>
<dbReference type="eggNOG" id="KOG2533">
    <property type="taxonomic scope" value="Eukaryota"/>
</dbReference>
<dbReference type="SUPFAM" id="SSF103473">
    <property type="entry name" value="MFS general substrate transporter"/>
    <property type="match status" value="1"/>
</dbReference>
<dbReference type="InParanoid" id="Q5KB76"/>
<feature type="transmembrane region" description="Helical" evidence="6">
    <location>
        <begin position="456"/>
        <end position="476"/>
    </location>
</feature>
<dbReference type="HOGENOM" id="CLU_001265_0_5_1"/>
<evidence type="ECO:0000256" key="3">
    <source>
        <dbReference type="ARBA" id="ARBA00022692"/>
    </source>
</evidence>
<keyword evidence="3 6" id="KW-0812">Transmembrane</keyword>
<keyword evidence="8" id="KW-1185">Reference proteome</keyword>
<comment type="subcellular location">
    <subcellularLocation>
        <location evidence="1">Membrane</location>
        <topology evidence="1">Multi-pass membrane protein</topology>
    </subcellularLocation>
</comment>
<dbReference type="AlphaFoldDB" id="Q5KB76"/>
<reference evidence="7 8" key="1">
    <citation type="journal article" date="2005" name="Science">
        <title>The genome of the basidiomycetous yeast and human pathogen Cryptococcus neoformans.</title>
        <authorList>
            <person name="Loftus B.J."/>
            <person name="Fung E."/>
            <person name="Roncaglia P."/>
            <person name="Rowley D."/>
            <person name="Amedeo P."/>
            <person name="Bruno D."/>
            <person name="Vamathevan J."/>
            <person name="Miranda M."/>
            <person name="Anderson I.J."/>
            <person name="Fraser J.A."/>
            <person name="Allen J.E."/>
            <person name="Bosdet I.E."/>
            <person name="Brent M.R."/>
            <person name="Chiu R."/>
            <person name="Doering T.L."/>
            <person name="Donlin M.J."/>
            <person name="D'Souza C.A."/>
            <person name="Fox D.S."/>
            <person name="Grinberg V."/>
            <person name="Fu J."/>
            <person name="Fukushima M."/>
            <person name="Haas B.J."/>
            <person name="Huang J.C."/>
            <person name="Janbon G."/>
            <person name="Jones S.J."/>
            <person name="Koo H.L."/>
            <person name="Krzywinski M.I."/>
            <person name="Kwon-Chung J.K."/>
            <person name="Lengeler K.B."/>
            <person name="Maiti R."/>
            <person name="Marra M.A."/>
            <person name="Marra R.E."/>
            <person name="Mathewson C.A."/>
            <person name="Mitchell T.G."/>
            <person name="Pertea M."/>
            <person name="Riggs F.R."/>
            <person name="Salzberg S.L."/>
            <person name="Schein J.E."/>
            <person name="Shvartsbeyn A."/>
            <person name="Shin H."/>
            <person name="Shumway M."/>
            <person name="Specht C.A."/>
            <person name="Suh B.B."/>
            <person name="Tenney A."/>
            <person name="Utterback T.R."/>
            <person name="Wickes B.L."/>
            <person name="Wortman J.R."/>
            <person name="Wye N.H."/>
            <person name="Kronstad J.W."/>
            <person name="Lodge J.K."/>
            <person name="Heitman J."/>
            <person name="Davis R.W."/>
            <person name="Fraser C.M."/>
            <person name="Hyman R.W."/>
        </authorList>
    </citation>
    <scope>NUCLEOTIDE SEQUENCE [LARGE SCALE GENOMIC DNA]</scope>
    <source>
        <strain evidence="8">JEC21 / ATCC MYA-565</strain>
    </source>
</reference>
<feature type="transmembrane region" description="Helical" evidence="6">
    <location>
        <begin position="254"/>
        <end position="275"/>
    </location>
</feature>
<evidence type="ECO:0000313" key="7">
    <source>
        <dbReference type="EMBL" id="AAW45637.2"/>
    </source>
</evidence>
<dbReference type="RefSeq" id="XP_024513552.1">
    <property type="nucleotide sequence ID" value="XM_024657866.1"/>
</dbReference>
<dbReference type="GO" id="GO:0016020">
    <property type="term" value="C:membrane"/>
    <property type="evidence" value="ECO:0000318"/>
    <property type="project" value="GO_Central"/>
</dbReference>
<proteinExistence type="predicted"/>